<gene>
    <name evidence="1" type="ORF">M8C21_010416</name>
</gene>
<feature type="non-terminal residue" evidence="1">
    <location>
        <position position="43"/>
    </location>
</feature>
<evidence type="ECO:0000313" key="1">
    <source>
        <dbReference type="EMBL" id="KAI7742945.1"/>
    </source>
</evidence>
<accession>A0AAD5GHK9</accession>
<comment type="caution">
    <text evidence="1">The sequence shown here is derived from an EMBL/GenBank/DDBJ whole genome shotgun (WGS) entry which is preliminary data.</text>
</comment>
<keyword evidence="2" id="KW-1185">Reference proteome</keyword>
<dbReference type="AlphaFoldDB" id="A0AAD5GHK9"/>
<reference evidence="1" key="1">
    <citation type="submission" date="2022-06" db="EMBL/GenBank/DDBJ databases">
        <title>Uncovering the hologenomic basis of an extraordinary plant invasion.</title>
        <authorList>
            <person name="Bieker V.C."/>
            <person name="Martin M.D."/>
            <person name="Gilbert T."/>
            <person name="Hodgins K."/>
            <person name="Battlay P."/>
            <person name="Petersen B."/>
            <person name="Wilson J."/>
        </authorList>
    </citation>
    <scope>NUCLEOTIDE SEQUENCE</scope>
    <source>
        <strain evidence="1">AA19_3_7</strain>
        <tissue evidence="1">Leaf</tissue>
    </source>
</reference>
<dbReference type="EMBL" id="JAMZMK010007852">
    <property type="protein sequence ID" value="KAI7742945.1"/>
    <property type="molecule type" value="Genomic_DNA"/>
</dbReference>
<dbReference type="Proteomes" id="UP001206925">
    <property type="component" value="Unassembled WGS sequence"/>
</dbReference>
<protein>
    <submittedName>
        <fullName evidence="1">Uncharacterized protein</fullName>
    </submittedName>
</protein>
<proteinExistence type="predicted"/>
<organism evidence="1 2">
    <name type="scientific">Ambrosia artemisiifolia</name>
    <name type="common">Common ragweed</name>
    <dbReference type="NCBI Taxonomy" id="4212"/>
    <lineage>
        <taxon>Eukaryota</taxon>
        <taxon>Viridiplantae</taxon>
        <taxon>Streptophyta</taxon>
        <taxon>Embryophyta</taxon>
        <taxon>Tracheophyta</taxon>
        <taxon>Spermatophyta</taxon>
        <taxon>Magnoliopsida</taxon>
        <taxon>eudicotyledons</taxon>
        <taxon>Gunneridae</taxon>
        <taxon>Pentapetalae</taxon>
        <taxon>asterids</taxon>
        <taxon>campanulids</taxon>
        <taxon>Asterales</taxon>
        <taxon>Asteraceae</taxon>
        <taxon>Asteroideae</taxon>
        <taxon>Heliantheae alliance</taxon>
        <taxon>Heliantheae</taxon>
        <taxon>Ambrosia</taxon>
    </lineage>
</organism>
<evidence type="ECO:0000313" key="2">
    <source>
        <dbReference type="Proteomes" id="UP001206925"/>
    </source>
</evidence>
<sequence length="43" mass="4767">MLFGYTNEAQIVYGKGGRLGGPNSKQYMLVMIKNLEECPDETA</sequence>
<name>A0AAD5GHK9_AMBAR</name>